<keyword evidence="3 7" id="KW-0813">Transport</keyword>
<dbReference type="GeneID" id="8106582"/>
<evidence type="ECO:0000256" key="1">
    <source>
        <dbReference type="ARBA" id="ARBA00004141"/>
    </source>
</evidence>
<dbReference type="EMBL" id="EQ962654">
    <property type="protein sequence ID" value="EED19746.1"/>
    <property type="molecule type" value="Genomic_DNA"/>
</dbReference>
<feature type="transmembrane region" description="Helical" evidence="8">
    <location>
        <begin position="69"/>
        <end position="89"/>
    </location>
</feature>
<evidence type="ECO:0000256" key="7">
    <source>
        <dbReference type="RuleBase" id="RU003346"/>
    </source>
</evidence>
<dbReference type="GO" id="GO:0005351">
    <property type="term" value="F:carbohydrate:proton symporter activity"/>
    <property type="evidence" value="ECO:0007669"/>
    <property type="project" value="TreeGrafter"/>
</dbReference>
<feature type="transmembrane region" description="Helical" evidence="8">
    <location>
        <begin position="441"/>
        <end position="459"/>
    </location>
</feature>
<dbReference type="eggNOG" id="KOG0254">
    <property type="taxonomic scope" value="Eukaryota"/>
</dbReference>
<evidence type="ECO:0000256" key="8">
    <source>
        <dbReference type="SAM" id="Phobius"/>
    </source>
</evidence>
<dbReference type="HOGENOM" id="CLU_001265_30_1_1"/>
<evidence type="ECO:0000313" key="10">
    <source>
        <dbReference type="EMBL" id="EED19746.1"/>
    </source>
</evidence>
<keyword evidence="5 8" id="KW-1133">Transmembrane helix</keyword>
<dbReference type="PANTHER" id="PTHR48022:SF10">
    <property type="entry name" value="MAJOR FACILITATOR SUPERFAMILY (MFS) PROFILE DOMAIN-CONTAINING PROTEIN"/>
    <property type="match status" value="1"/>
</dbReference>
<dbReference type="InterPro" id="IPR005828">
    <property type="entry name" value="MFS_sugar_transport-like"/>
</dbReference>
<feature type="transmembrane region" description="Helical" evidence="8">
    <location>
        <begin position="407"/>
        <end position="429"/>
    </location>
</feature>
<feature type="transmembrane region" description="Helical" evidence="8">
    <location>
        <begin position="337"/>
        <end position="358"/>
    </location>
</feature>
<dbReference type="FunFam" id="1.20.1250.20:FF:000078">
    <property type="entry name" value="MFS maltose transporter, putative"/>
    <property type="match status" value="1"/>
</dbReference>
<sequence>MASESLLHRIRRDLPVIGYCLIVGLAATSFGFDQGLTGGFFSMKQYNKDLGYYDKAKGVYAMTAESQTMMMGIEIGSVLVAAVISGYIGSKWGRKVGLVIGNLIGILGVGIQMISHFAAAVVGRALMGVSIAFAAQFCIPYWSEAAPVYLRGFIVVFYQFFINLPTFIGSCVDQGTYKLDNPLAYRIPLVVAMAAPAALLCLIWIVPESPRWLITHGRIEEAKVSMSKIRGRHASVDDVDQEVREIIAYVELEKALESSTSYAECFKGTELCRTLIASVIAAGGQLMGVGFIGAYSTYFFDVIGFSNAFLVTVIVSLCSVAGVLVAFMIVNYVGRRPIMITGSGVLTFCMLAFAVVAQATPARNKAAAKFIIFCICCYSFTYSASWGSVGSVMMGEVPSNRLRSKTLAIAMSASWVSALTVITAIPYLLSAQYANLGTKVGFIFGSIGVCIFIVSWIIIPETKGRSLEQLDEMFMNRIPTREFKSYVCTGLVAGYDVNTFGDEKRAVMGESTHVEKV</sequence>
<dbReference type="PROSITE" id="PS50850">
    <property type="entry name" value="MFS"/>
    <property type="match status" value="1"/>
</dbReference>
<feature type="transmembrane region" description="Helical" evidence="8">
    <location>
        <begin position="96"/>
        <end position="115"/>
    </location>
</feature>
<feature type="transmembrane region" description="Helical" evidence="8">
    <location>
        <begin position="12"/>
        <end position="32"/>
    </location>
</feature>
<dbReference type="InterPro" id="IPR020846">
    <property type="entry name" value="MFS_dom"/>
</dbReference>
<dbReference type="PhylomeDB" id="B8M5E0"/>
<evidence type="ECO:0000313" key="11">
    <source>
        <dbReference type="Proteomes" id="UP000001745"/>
    </source>
</evidence>
<dbReference type="SUPFAM" id="SSF103473">
    <property type="entry name" value="MFS general substrate transporter"/>
    <property type="match status" value="1"/>
</dbReference>
<keyword evidence="4 8" id="KW-0812">Transmembrane</keyword>
<feature type="transmembrane region" description="Helical" evidence="8">
    <location>
        <begin position="183"/>
        <end position="206"/>
    </location>
</feature>
<evidence type="ECO:0000256" key="2">
    <source>
        <dbReference type="ARBA" id="ARBA00010992"/>
    </source>
</evidence>
<dbReference type="OrthoDB" id="6133115at2759"/>
<evidence type="ECO:0000259" key="9">
    <source>
        <dbReference type="PROSITE" id="PS50850"/>
    </source>
</evidence>
<keyword evidence="11" id="KW-1185">Reference proteome</keyword>
<keyword evidence="10" id="KW-0762">Sugar transport</keyword>
<dbReference type="InterPro" id="IPR003663">
    <property type="entry name" value="Sugar/inositol_transpt"/>
</dbReference>
<dbReference type="Gene3D" id="1.20.1250.20">
    <property type="entry name" value="MFS general substrate transporter like domains"/>
    <property type="match status" value="1"/>
</dbReference>
<reference evidence="11" key="1">
    <citation type="journal article" date="2015" name="Genome Announc.">
        <title>Genome sequence of the AIDS-associated pathogen Penicillium marneffei (ATCC18224) and its near taxonomic relative Talaromyces stipitatus (ATCC10500).</title>
        <authorList>
            <person name="Nierman W.C."/>
            <person name="Fedorova-Abrams N.D."/>
            <person name="Andrianopoulos A."/>
        </authorList>
    </citation>
    <scope>NUCLEOTIDE SEQUENCE [LARGE SCALE GENOMIC DNA]</scope>
    <source>
        <strain evidence="11">ATCC 10500 / CBS 375.48 / QM 6759 / NRRL 1006</strain>
    </source>
</reference>
<comment type="similarity">
    <text evidence="2 7">Belongs to the major facilitator superfamily. Sugar transporter (TC 2.A.1.1) family.</text>
</comment>
<dbReference type="PANTHER" id="PTHR48022">
    <property type="entry name" value="PLASTIDIC GLUCOSE TRANSPORTER 4"/>
    <property type="match status" value="1"/>
</dbReference>
<feature type="transmembrane region" description="Helical" evidence="8">
    <location>
        <begin position="121"/>
        <end position="142"/>
    </location>
</feature>
<evidence type="ECO:0000256" key="6">
    <source>
        <dbReference type="ARBA" id="ARBA00023136"/>
    </source>
</evidence>
<feature type="transmembrane region" description="Helical" evidence="8">
    <location>
        <begin position="308"/>
        <end position="330"/>
    </location>
</feature>
<evidence type="ECO:0000256" key="4">
    <source>
        <dbReference type="ARBA" id="ARBA00022692"/>
    </source>
</evidence>
<dbReference type="GO" id="GO:0016020">
    <property type="term" value="C:membrane"/>
    <property type="evidence" value="ECO:0007669"/>
    <property type="project" value="UniProtKB-SubCell"/>
</dbReference>
<dbReference type="Proteomes" id="UP000001745">
    <property type="component" value="Unassembled WGS sequence"/>
</dbReference>
<protein>
    <submittedName>
        <fullName evidence="10">Sugar transporter, putative</fullName>
    </submittedName>
</protein>
<feature type="transmembrane region" description="Helical" evidence="8">
    <location>
        <begin position="275"/>
        <end position="296"/>
    </location>
</feature>
<dbReference type="AlphaFoldDB" id="B8M5E0"/>
<dbReference type="RefSeq" id="XP_002480180.1">
    <property type="nucleotide sequence ID" value="XM_002480135.1"/>
</dbReference>
<dbReference type="InterPro" id="IPR050360">
    <property type="entry name" value="MFS_Sugar_Transporters"/>
</dbReference>
<comment type="subcellular location">
    <subcellularLocation>
        <location evidence="1">Membrane</location>
        <topology evidence="1">Multi-pass membrane protein</topology>
    </subcellularLocation>
</comment>
<accession>B8M5E0</accession>
<dbReference type="OMA" id="PRWYITR"/>
<dbReference type="InterPro" id="IPR036259">
    <property type="entry name" value="MFS_trans_sf"/>
</dbReference>
<gene>
    <name evidence="10" type="ORF">TSTA_030150</name>
</gene>
<proteinExistence type="inferred from homology"/>
<name>B8M5E0_TALSN</name>
<evidence type="ECO:0000256" key="5">
    <source>
        <dbReference type="ARBA" id="ARBA00022989"/>
    </source>
</evidence>
<feature type="transmembrane region" description="Helical" evidence="8">
    <location>
        <begin position="370"/>
        <end position="395"/>
    </location>
</feature>
<dbReference type="NCBIfam" id="TIGR00879">
    <property type="entry name" value="SP"/>
    <property type="match status" value="1"/>
</dbReference>
<feature type="transmembrane region" description="Helical" evidence="8">
    <location>
        <begin position="149"/>
        <end position="168"/>
    </location>
</feature>
<organism evidence="10 11">
    <name type="scientific">Talaromyces stipitatus (strain ATCC 10500 / CBS 375.48 / QM 6759 / NRRL 1006)</name>
    <name type="common">Penicillium stipitatum</name>
    <dbReference type="NCBI Taxonomy" id="441959"/>
    <lineage>
        <taxon>Eukaryota</taxon>
        <taxon>Fungi</taxon>
        <taxon>Dikarya</taxon>
        <taxon>Ascomycota</taxon>
        <taxon>Pezizomycotina</taxon>
        <taxon>Eurotiomycetes</taxon>
        <taxon>Eurotiomycetidae</taxon>
        <taxon>Eurotiales</taxon>
        <taxon>Trichocomaceae</taxon>
        <taxon>Talaromyces</taxon>
        <taxon>Talaromyces sect. Talaromyces</taxon>
    </lineage>
</organism>
<keyword evidence="6 8" id="KW-0472">Membrane</keyword>
<feature type="domain" description="Major facilitator superfamily (MFS) profile" evidence="9">
    <location>
        <begin position="19"/>
        <end position="463"/>
    </location>
</feature>
<dbReference type="Pfam" id="PF00083">
    <property type="entry name" value="Sugar_tr"/>
    <property type="match status" value="1"/>
</dbReference>
<dbReference type="VEuPathDB" id="FungiDB:TSTA_030150"/>
<evidence type="ECO:0000256" key="3">
    <source>
        <dbReference type="ARBA" id="ARBA00022448"/>
    </source>
</evidence>
<dbReference type="InParanoid" id="B8M5E0"/>